<feature type="compositionally biased region" description="Polar residues" evidence="1">
    <location>
        <begin position="164"/>
        <end position="173"/>
    </location>
</feature>
<sequence length="273" mass="30394">MAQKTDASPAGEEPLNMKHFEPKIGMMAPRPSAQQWRRECVKKVLKAYGKIKSSMSPSTRQELYTYIRRGEWIRSARNPSNYALYRSLKGQIPTRGHGRLYYPHLFVCHAIWGPEDWVVRLLYEFSTHWGVLFNMDKLTYPKIDDPNKEYLLFLGKTPVKSEGESQASMSRSTHAMGLAPRHDRGPLPLKPTGGAGAPSGKQPPKPAQNAQATGQVATPAPPRQNEDEIKQEASRVDAVNLPRVVQGAVRPESVNTNQAQAQPQPCPTMQGTA</sequence>
<evidence type="ECO:0000313" key="3">
    <source>
        <dbReference type="Proteomes" id="UP000005206"/>
    </source>
</evidence>
<dbReference type="HOGENOM" id="CLU_1019729_0_0_1"/>
<reference evidence="2 3" key="1">
    <citation type="journal article" date="2009" name="PLoS Genet.">
        <title>The genome of Nectria haematococca: contribution of supernumerary chromosomes to gene expansion.</title>
        <authorList>
            <person name="Coleman J.J."/>
            <person name="Rounsley S.D."/>
            <person name="Rodriguez-Carres M."/>
            <person name="Kuo A."/>
            <person name="Wasmann C.C."/>
            <person name="Grimwood J."/>
            <person name="Schmutz J."/>
            <person name="Taga M."/>
            <person name="White G.J."/>
            <person name="Zhou S."/>
            <person name="Schwartz D.C."/>
            <person name="Freitag M."/>
            <person name="Ma L.J."/>
            <person name="Danchin E.G."/>
            <person name="Henrissat B."/>
            <person name="Coutinho P.M."/>
            <person name="Nelson D.R."/>
            <person name="Straney D."/>
            <person name="Napoli C.A."/>
            <person name="Barker B.M."/>
            <person name="Gribskov M."/>
            <person name="Rep M."/>
            <person name="Kroken S."/>
            <person name="Molnar I."/>
            <person name="Rensing C."/>
            <person name="Kennell J.C."/>
            <person name="Zamora J."/>
            <person name="Farman M.L."/>
            <person name="Selker E.U."/>
            <person name="Salamov A."/>
            <person name="Shapiro H."/>
            <person name="Pangilinan J."/>
            <person name="Lindquist E."/>
            <person name="Lamers C."/>
            <person name="Grigoriev I.V."/>
            <person name="Geiser D.M."/>
            <person name="Covert S.F."/>
            <person name="Temporini E."/>
            <person name="Vanetten H.D."/>
        </authorList>
    </citation>
    <scope>NUCLEOTIDE SEQUENCE [LARGE SCALE GENOMIC DNA]</scope>
    <source>
        <strain evidence="3">ATCC MYA-4622 / CBS 123669 / FGSC 9596 / NRRL 45880 / 77-13-4</strain>
    </source>
</reference>
<proteinExistence type="predicted"/>
<dbReference type="GeneID" id="9672281"/>
<gene>
    <name evidence="2" type="ORF">NECHADRAFT_81969</name>
</gene>
<dbReference type="VEuPathDB" id="FungiDB:NECHADRAFT_81969"/>
<dbReference type="KEGG" id="nhe:NECHADRAFT_81969"/>
<feature type="compositionally biased region" description="Polar residues" evidence="1">
    <location>
        <begin position="253"/>
        <end position="273"/>
    </location>
</feature>
<feature type="region of interest" description="Disordered" evidence="1">
    <location>
        <begin position="161"/>
        <end position="273"/>
    </location>
</feature>
<keyword evidence="3" id="KW-1185">Reference proteome</keyword>
<name>C7ZA44_FUSV7</name>
<dbReference type="OrthoDB" id="5091661at2759"/>
<dbReference type="Proteomes" id="UP000005206">
    <property type="component" value="Chromosome 6"/>
</dbReference>
<accession>C7ZA44</accession>
<dbReference type="InParanoid" id="C7ZA44"/>
<evidence type="ECO:0000256" key="1">
    <source>
        <dbReference type="SAM" id="MobiDB-lite"/>
    </source>
</evidence>
<dbReference type="RefSeq" id="XP_003044923.1">
    <property type="nucleotide sequence ID" value="XM_003044877.1"/>
</dbReference>
<organism evidence="2 3">
    <name type="scientific">Fusarium vanettenii (strain ATCC MYA-4622 / CBS 123669 / FGSC 9596 / NRRL 45880 / 77-13-4)</name>
    <name type="common">Fusarium solani subsp. pisi</name>
    <dbReference type="NCBI Taxonomy" id="660122"/>
    <lineage>
        <taxon>Eukaryota</taxon>
        <taxon>Fungi</taxon>
        <taxon>Dikarya</taxon>
        <taxon>Ascomycota</taxon>
        <taxon>Pezizomycotina</taxon>
        <taxon>Sordariomycetes</taxon>
        <taxon>Hypocreomycetidae</taxon>
        <taxon>Hypocreales</taxon>
        <taxon>Nectriaceae</taxon>
        <taxon>Fusarium</taxon>
        <taxon>Fusarium solani species complex</taxon>
        <taxon>Fusarium vanettenii</taxon>
    </lineage>
</organism>
<feature type="compositionally biased region" description="Basic and acidic residues" evidence="1">
    <location>
        <begin position="224"/>
        <end position="235"/>
    </location>
</feature>
<dbReference type="AlphaFoldDB" id="C7ZA44"/>
<evidence type="ECO:0000313" key="2">
    <source>
        <dbReference type="EMBL" id="EEU39210.1"/>
    </source>
</evidence>
<protein>
    <submittedName>
        <fullName evidence="2">Uncharacterized protein</fullName>
    </submittedName>
</protein>
<dbReference type="EMBL" id="GG698912">
    <property type="protein sequence ID" value="EEU39210.1"/>
    <property type="molecule type" value="Genomic_DNA"/>
</dbReference>